<proteinExistence type="inferred from homology"/>
<evidence type="ECO:0000313" key="7">
    <source>
        <dbReference type="Proteomes" id="UP000260812"/>
    </source>
</evidence>
<dbReference type="Gene3D" id="3.30.2110.10">
    <property type="entry name" value="CbiD-like"/>
    <property type="match status" value="1"/>
</dbReference>
<dbReference type="Pfam" id="PF01888">
    <property type="entry name" value="CbiD"/>
    <property type="match status" value="1"/>
</dbReference>
<dbReference type="RefSeq" id="WP_117543976.1">
    <property type="nucleotide sequence ID" value="NZ_QVLV01000002.1"/>
</dbReference>
<comment type="pathway">
    <text evidence="5">Cofactor biosynthesis; adenosylcobalamin biosynthesis; cob(II)yrinate a,c-diamide from sirohydrochlorin (anaerobic route): step 6/10.</text>
</comment>
<dbReference type="Proteomes" id="UP000260812">
    <property type="component" value="Unassembled WGS sequence"/>
</dbReference>
<accession>A0A3E3IBE5</accession>
<dbReference type="GO" id="GO:0043780">
    <property type="term" value="F:cobalt-precorrin-5B C1-methyltransferase activity"/>
    <property type="evidence" value="ECO:0007669"/>
    <property type="project" value="RHEA"/>
</dbReference>
<dbReference type="PANTHER" id="PTHR35863">
    <property type="entry name" value="COBALT-PRECORRIN-5B C(1)-METHYLTRANSFERASE"/>
    <property type="match status" value="1"/>
</dbReference>
<dbReference type="PANTHER" id="PTHR35863:SF1">
    <property type="entry name" value="COBALT-PRECORRIN-5B C(1)-METHYLTRANSFERASE"/>
    <property type="match status" value="1"/>
</dbReference>
<name>A0A3E3IBE5_9FIRM</name>
<evidence type="ECO:0000313" key="6">
    <source>
        <dbReference type="EMBL" id="RGE64398.1"/>
    </source>
</evidence>
<evidence type="ECO:0000256" key="1">
    <source>
        <dbReference type="ARBA" id="ARBA00022573"/>
    </source>
</evidence>
<dbReference type="HAMAP" id="MF_00787">
    <property type="entry name" value="CbiD"/>
    <property type="match status" value="1"/>
</dbReference>
<keyword evidence="1 5" id="KW-0169">Cobalamin biosynthesis</keyword>
<comment type="function">
    <text evidence="5">Catalyzes the methylation of C-1 in cobalt-precorrin-5B to form cobalt-precorrin-6A.</text>
</comment>
<gene>
    <name evidence="5 6" type="primary">cbiD</name>
    <name evidence="6" type="ORF">DXC51_04915</name>
</gene>
<reference evidence="6" key="1">
    <citation type="submission" date="2018-08" db="EMBL/GenBank/DDBJ databases">
        <title>A genome reference for cultivated species of the human gut microbiota.</title>
        <authorList>
            <person name="Zou Y."/>
            <person name="Xue W."/>
            <person name="Luo G."/>
        </authorList>
    </citation>
    <scope>NUCLEOTIDE SEQUENCE [LARGE SCALE GENOMIC DNA]</scope>
    <source>
        <strain evidence="6">TF05-5AC</strain>
    </source>
</reference>
<dbReference type="AlphaFoldDB" id="A0A3E3IBE5"/>
<evidence type="ECO:0000256" key="2">
    <source>
        <dbReference type="ARBA" id="ARBA00022603"/>
    </source>
</evidence>
<dbReference type="PIRSF" id="PIRSF026782">
    <property type="entry name" value="CbiD"/>
    <property type="match status" value="1"/>
</dbReference>
<keyword evidence="3 5" id="KW-0808">Transferase</keyword>
<evidence type="ECO:0000256" key="4">
    <source>
        <dbReference type="ARBA" id="ARBA00022691"/>
    </source>
</evidence>
<dbReference type="EMBL" id="QVLV01000002">
    <property type="protein sequence ID" value="RGE64398.1"/>
    <property type="molecule type" value="Genomic_DNA"/>
</dbReference>
<dbReference type="GO" id="GO:0032259">
    <property type="term" value="P:methylation"/>
    <property type="evidence" value="ECO:0007669"/>
    <property type="project" value="UniProtKB-KW"/>
</dbReference>
<keyword evidence="7" id="KW-1185">Reference proteome</keyword>
<evidence type="ECO:0000256" key="3">
    <source>
        <dbReference type="ARBA" id="ARBA00022679"/>
    </source>
</evidence>
<sequence>MLEQYIYKNRKKLRCGYTTGSCAAAAAKAAAQMLLGGQRTETVELVTPSGQKLLLDVEEILQEKERVSCAIRKDSGDDPDITNGILIFASVEKAEDGFRLEGGTGVGRVTLPGLDQPVGEAAINTVPRRMITRAVEDICAQYGYTGGIRVLISIPEGVRLAGRTFNPRLGIEGGLSILGTTGIVEPMSEAALLDTIEVEMKQRAAQGWKKIILTPGNYGMDFLKEVLHLDQEKSVKCSNYIGEALDKAVETGFDSVLLVGHIGKLVKLGAGVMNTHSRWADARLETLASCAILAGGEAGTAAALLRSNTTEEALEILREKGPFEETMAILLEKIAGHLEHRTGGSIQTEAVVFSNKFGILGKTPGADSLLSRLQQENGWEPQ</sequence>
<dbReference type="EC" id="2.1.1.195" evidence="5"/>
<dbReference type="GO" id="GO:0019251">
    <property type="term" value="P:anaerobic cobalamin biosynthetic process"/>
    <property type="evidence" value="ECO:0007669"/>
    <property type="project" value="UniProtKB-UniRule"/>
</dbReference>
<keyword evidence="2 5" id="KW-0489">Methyltransferase</keyword>
<organism evidence="6 7">
    <name type="scientific">Eisenbergiella massiliensis</name>
    <dbReference type="NCBI Taxonomy" id="1720294"/>
    <lineage>
        <taxon>Bacteria</taxon>
        <taxon>Bacillati</taxon>
        <taxon>Bacillota</taxon>
        <taxon>Clostridia</taxon>
        <taxon>Lachnospirales</taxon>
        <taxon>Lachnospiraceae</taxon>
        <taxon>Eisenbergiella</taxon>
    </lineage>
</organism>
<dbReference type="NCBIfam" id="TIGR00312">
    <property type="entry name" value="cbiD"/>
    <property type="match status" value="1"/>
</dbReference>
<comment type="similarity">
    <text evidence="5">Belongs to the CbiD family.</text>
</comment>
<dbReference type="UniPathway" id="UPA00148">
    <property type="reaction ID" value="UER00227"/>
</dbReference>
<comment type="caution">
    <text evidence="6">The sequence shown here is derived from an EMBL/GenBank/DDBJ whole genome shotgun (WGS) entry which is preliminary data.</text>
</comment>
<evidence type="ECO:0000256" key="5">
    <source>
        <dbReference type="HAMAP-Rule" id="MF_00787"/>
    </source>
</evidence>
<comment type="catalytic activity">
    <reaction evidence="5">
        <text>Co-precorrin-5B + S-adenosyl-L-methionine = Co-precorrin-6A + S-adenosyl-L-homocysteine</text>
        <dbReference type="Rhea" id="RHEA:26285"/>
        <dbReference type="ChEBI" id="CHEBI:57856"/>
        <dbReference type="ChEBI" id="CHEBI:59789"/>
        <dbReference type="ChEBI" id="CHEBI:60063"/>
        <dbReference type="ChEBI" id="CHEBI:60064"/>
        <dbReference type="EC" id="2.1.1.195"/>
    </reaction>
</comment>
<dbReference type="InterPro" id="IPR036074">
    <property type="entry name" value="CbiD_sf"/>
</dbReference>
<keyword evidence="4 5" id="KW-0949">S-adenosyl-L-methionine</keyword>
<protein>
    <recommendedName>
        <fullName evidence="5">Cobalt-precorrin-5B C(1)-methyltransferase</fullName>
        <ecNumber evidence="5">2.1.1.195</ecNumber>
    </recommendedName>
    <alternativeName>
        <fullName evidence="5">Cobalt-precorrin-6A synthase</fullName>
    </alternativeName>
</protein>
<dbReference type="GeneID" id="97986242"/>
<dbReference type="SUPFAM" id="SSF111342">
    <property type="entry name" value="CbiD-like"/>
    <property type="match status" value="1"/>
</dbReference>
<dbReference type="InterPro" id="IPR002748">
    <property type="entry name" value="CbiD"/>
</dbReference>